<evidence type="ECO:0000313" key="1">
    <source>
        <dbReference type="EMBL" id="RHY25956.1"/>
    </source>
</evidence>
<dbReference type="EMBL" id="QUSY01001127">
    <property type="protein sequence ID" value="RHY25956.1"/>
    <property type="molecule type" value="Genomic_DNA"/>
</dbReference>
<protein>
    <submittedName>
        <fullName evidence="1">Uncharacterized protein</fullName>
    </submittedName>
</protein>
<dbReference type="SUPFAM" id="SSF50978">
    <property type="entry name" value="WD40 repeat-like"/>
    <property type="match status" value="1"/>
</dbReference>
<dbReference type="AlphaFoldDB" id="A0A3R7CW45"/>
<dbReference type="VEuPathDB" id="FungiDB:H310_12097"/>
<name>A0A3R7CW45_9STRA</name>
<keyword evidence="2" id="KW-1185">Reference proteome</keyword>
<accession>A0A3R7CW45</accession>
<gene>
    <name evidence="1" type="ORF">DYB32_009241</name>
</gene>
<comment type="caution">
    <text evidence="1">The sequence shown here is derived from an EMBL/GenBank/DDBJ whole genome shotgun (WGS) entry which is preliminary data.</text>
</comment>
<evidence type="ECO:0000313" key="2">
    <source>
        <dbReference type="Proteomes" id="UP000285060"/>
    </source>
</evidence>
<reference evidence="1 2" key="1">
    <citation type="submission" date="2018-08" db="EMBL/GenBank/DDBJ databases">
        <title>Aphanomyces genome sequencing and annotation.</title>
        <authorList>
            <person name="Minardi D."/>
            <person name="Oidtmann B."/>
            <person name="Van Der Giezen M."/>
            <person name="Studholme D.J."/>
        </authorList>
    </citation>
    <scope>NUCLEOTIDE SEQUENCE [LARGE SCALE GENOMIC DNA]</scope>
    <source>
        <strain evidence="1 2">NJM0002</strain>
    </source>
</reference>
<dbReference type="InterPro" id="IPR036322">
    <property type="entry name" value="WD40_repeat_dom_sf"/>
</dbReference>
<organism evidence="1 2">
    <name type="scientific">Aphanomyces invadans</name>
    <dbReference type="NCBI Taxonomy" id="157072"/>
    <lineage>
        <taxon>Eukaryota</taxon>
        <taxon>Sar</taxon>
        <taxon>Stramenopiles</taxon>
        <taxon>Oomycota</taxon>
        <taxon>Saprolegniomycetes</taxon>
        <taxon>Saprolegniales</taxon>
        <taxon>Verrucalvaceae</taxon>
        <taxon>Aphanomyces</taxon>
    </lineage>
</organism>
<sequence length="590" mass="65218">MASDGGDRLVEQHGVFQTRRLLQVIELPLENSDETNVVKSFASRCTAKKQFQAFYCADKTLLLRSLEEDLHPRFWRLPWTAALERLQIQQQHQSSSLLKLPVDSGATSPSAASTQQVVCLEFDPEGDWLVVIVSWGLRTFLLLMPVASLVTRQRKISLQNHLRDGASDDLMSVVPSAMSTKVCPMTSFLRAHGQNGAKYHSNVAGDDEDVSVLEFAQGMSSPTCVAWWRSFNGQNYVLLGSSADLISIVHVESNSECCRCELSGKIDRIALVHTPSTTAMIVTTSKDDGSTWYFKVLLDMHTPTGVKTFPDHFLQNAAFRPVRIKQFASTASVHVVRDADGATAASTPLLAVCDRGTIRFYSNDFQWTLVTAMTLPTDALGTTTTQLDVTFCSSQLMLVQVARDSYNQAVWIAQRRPHRPQTDGGSPDAGTHSEDVADTICADHKSKKMSRNSCEWVMRLCAKSSHVMPAKTLDNMLHHGGLANAIEYAKEALASKAARSADRRFLAHTVIESALKLHHQTTPLRDDTKDYAWFVSFLTTNQDFDTSFAISRCVFFQCVDAALAIGHARRDIDAALRILQDVGASLTEAQ</sequence>
<dbReference type="Proteomes" id="UP000285060">
    <property type="component" value="Unassembled WGS sequence"/>
</dbReference>
<proteinExistence type="predicted"/>
<feature type="non-terminal residue" evidence="1">
    <location>
        <position position="590"/>
    </location>
</feature>